<proteinExistence type="inferred from homology"/>
<evidence type="ECO:0000256" key="3">
    <source>
        <dbReference type="ARBA" id="ARBA00023295"/>
    </source>
</evidence>
<keyword evidence="6" id="KW-1185">Reference proteome</keyword>
<evidence type="ECO:0000256" key="2">
    <source>
        <dbReference type="ARBA" id="ARBA00022801"/>
    </source>
</evidence>
<dbReference type="SMR" id="A0A0J0XHJ0"/>
<dbReference type="InterPro" id="IPR001360">
    <property type="entry name" value="Glyco_hydro_1"/>
</dbReference>
<dbReference type="PANTHER" id="PTHR10353:SF36">
    <property type="entry name" value="LP05116P"/>
    <property type="match status" value="1"/>
</dbReference>
<evidence type="ECO:0000313" key="5">
    <source>
        <dbReference type="EMBL" id="KLT40566.1"/>
    </source>
</evidence>
<evidence type="ECO:0000256" key="4">
    <source>
        <dbReference type="RuleBase" id="RU003690"/>
    </source>
</evidence>
<dbReference type="Gene3D" id="3.20.20.80">
    <property type="entry name" value="Glycosidases"/>
    <property type="match status" value="1"/>
</dbReference>
<dbReference type="PRINTS" id="PR00131">
    <property type="entry name" value="GLHYDRLASE1"/>
</dbReference>
<dbReference type="OrthoDB" id="65569at2759"/>
<dbReference type="GO" id="GO:0005975">
    <property type="term" value="P:carbohydrate metabolic process"/>
    <property type="evidence" value="ECO:0007669"/>
    <property type="project" value="InterPro"/>
</dbReference>
<dbReference type="GO" id="GO:0008422">
    <property type="term" value="F:beta-glucosidase activity"/>
    <property type="evidence" value="ECO:0007669"/>
    <property type="project" value="TreeGrafter"/>
</dbReference>
<evidence type="ECO:0000313" key="6">
    <source>
        <dbReference type="Proteomes" id="UP000053611"/>
    </source>
</evidence>
<dbReference type="InterPro" id="IPR033132">
    <property type="entry name" value="GH_1_N_CS"/>
</dbReference>
<dbReference type="PANTHER" id="PTHR10353">
    <property type="entry name" value="GLYCOSYL HYDROLASE"/>
    <property type="match status" value="1"/>
</dbReference>
<dbReference type="EMBL" id="KQ087232">
    <property type="protein sequence ID" value="KLT40566.1"/>
    <property type="molecule type" value="Genomic_DNA"/>
</dbReference>
<evidence type="ECO:0000256" key="1">
    <source>
        <dbReference type="ARBA" id="ARBA00010838"/>
    </source>
</evidence>
<comment type="similarity">
    <text evidence="1 4">Belongs to the glycosyl hydrolase 1 family.</text>
</comment>
<protein>
    <submittedName>
        <fullName evidence="5">Glycoside hydrolase</fullName>
    </submittedName>
</protein>
<accession>A0A0J0XHJ0</accession>
<name>A0A0J0XHJ0_9TREE</name>
<dbReference type="PROSITE" id="PS00653">
    <property type="entry name" value="GLYCOSYL_HYDROL_F1_2"/>
    <property type="match status" value="1"/>
</dbReference>
<dbReference type="Proteomes" id="UP000053611">
    <property type="component" value="Unassembled WGS sequence"/>
</dbReference>
<dbReference type="InterPro" id="IPR017853">
    <property type="entry name" value="GH"/>
</dbReference>
<organism evidence="5 6">
    <name type="scientific">Cutaneotrichosporon oleaginosum</name>
    <dbReference type="NCBI Taxonomy" id="879819"/>
    <lineage>
        <taxon>Eukaryota</taxon>
        <taxon>Fungi</taxon>
        <taxon>Dikarya</taxon>
        <taxon>Basidiomycota</taxon>
        <taxon>Agaricomycotina</taxon>
        <taxon>Tremellomycetes</taxon>
        <taxon>Trichosporonales</taxon>
        <taxon>Trichosporonaceae</taxon>
        <taxon>Cutaneotrichosporon</taxon>
    </lineage>
</organism>
<dbReference type="AlphaFoldDB" id="A0A0J0XHJ0"/>
<dbReference type="SUPFAM" id="SSF51445">
    <property type="entry name" value="(Trans)glycosidases"/>
    <property type="match status" value="1"/>
</dbReference>
<reference evidence="5 6" key="1">
    <citation type="submission" date="2015-03" db="EMBL/GenBank/DDBJ databases">
        <title>Genomics and transcriptomics of the oil-accumulating basidiomycete yeast T. oleaginosus allow insights into substrate utilization and the diverse evolutionary trajectories of mating systems in fungi.</title>
        <authorList>
            <consortium name="DOE Joint Genome Institute"/>
            <person name="Kourist R."/>
            <person name="Kracht O."/>
            <person name="Bracharz F."/>
            <person name="Lipzen A."/>
            <person name="Nolan M."/>
            <person name="Ohm R."/>
            <person name="Grigoriev I."/>
            <person name="Sun S."/>
            <person name="Heitman J."/>
            <person name="Bruck T."/>
            <person name="Nowrousian M."/>
        </authorList>
    </citation>
    <scope>NUCLEOTIDE SEQUENCE [LARGE SCALE GENOMIC DNA]</scope>
    <source>
        <strain evidence="5 6">IBC0246</strain>
    </source>
</reference>
<dbReference type="Pfam" id="PF00232">
    <property type="entry name" value="Glyco_hydro_1"/>
    <property type="match status" value="1"/>
</dbReference>
<dbReference type="STRING" id="879819.A0A0J0XHJ0"/>
<keyword evidence="3" id="KW-0326">Glycosidase</keyword>
<keyword evidence="2 5" id="KW-0378">Hydrolase</keyword>
<sequence>MSSLPNDSIPLLTEDIITGDPSLKGVLPRDFAYAASTASFQIEGGWDADGKGPGIWDVYMHDNNLANGDEAVSSYHLWREDIKLLKLYGVNTYRFSISWPRVKPLGGKDDPVNEKGIEYYSNLVDALLAEGITPFVTIFHWDTPYELQKRYGEFECPDQLVYDFVAYARLLFERLGDRVRNWITINEPVIYEMFHVMAIKADRWTDDMAIAYTKSLLLAHARTVDLYRREFQPTQGGQIGITLNIDFVVPIDDSPAAIEAAQDAIDHMLGQFADPIYHGHFPESMYKRFDRTKLDFAPEEWAVVKGSNDFFGLNHYSTFYATGEVGSLEGASARDRALGLQVRVAEKDGVPIGRRGERGHPYDVSWGFRLLLQYLDKRYLKPSGHQLYVTENGYAIEGETKLATEDAVQDKARQSYYAGYIREAVLARTEDGIDIAGYMAWSLMDNLEWLQGYNSRFGITCVDRSSPDFTRTPKESAFMLKRVFNYLIAKE</sequence>
<gene>
    <name evidence="5" type="ORF">CC85DRAFT_287290</name>
</gene>